<dbReference type="Pfam" id="PF00226">
    <property type="entry name" value="DnaJ"/>
    <property type="match status" value="1"/>
</dbReference>
<gene>
    <name evidence="4" type="primary">Dvir\GJ22136</name>
    <name evidence="4" type="ORF">Dvir_GJ22136</name>
</gene>
<sequence>MTENTDGREKRETINYAPTTSLYSGPRSSRQTFAYKTKTPETHYEVLNVKSDCSKQDIRNAYLKLSKQYHPDVKSNAASVEKTARFVKITEAYQTLVKTSTRKDYDDSLIWYPGGARETIQPWDVRPNYNPNPGPYYGIKGMNRVSNWQVALFLMSLGILGAIFGFSSVKSKTQNSVNLGNVSSYLKCENLGADLFSLCCQIRLVSVVHSTLYSPTLLKILDARQERQKIELHKI</sequence>
<dbReference type="Proteomes" id="UP000008792">
    <property type="component" value="Unassembled WGS sequence"/>
</dbReference>
<evidence type="ECO:0000259" key="3">
    <source>
        <dbReference type="PROSITE" id="PS50076"/>
    </source>
</evidence>
<dbReference type="Gene3D" id="1.10.287.110">
    <property type="entry name" value="DnaJ domain"/>
    <property type="match status" value="1"/>
</dbReference>
<dbReference type="InParanoid" id="A0A0Q9WI06"/>
<reference evidence="4 5" key="1">
    <citation type="journal article" date="2007" name="Nature">
        <title>Evolution of genes and genomes on the Drosophila phylogeny.</title>
        <authorList>
            <consortium name="Drosophila 12 Genomes Consortium"/>
            <person name="Clark A.G."/>
            <person name="Eisen M.B."/>
            <person name="Smith D.R."/>
            <person name="Bergman C.M."/>
            <person name="Oliver B."/>
            <person name="Markow T.A."/>
            <person name="Kaufman T.C."/>
            <person name="Kellis M."/>
            <person name="Gelbart W."/>
            <person name="Iyer V.N."/>
            <person name="Pollard D.A."/>
            <person name="Sackton T.B."/>
            <person name="Larracuente A.M."/>
            <person name="Singh N.D."/>
            <person name="Abad J.P."/>
            <person name="Abt D.N."/>
            <person name="Adryan B."/>
            <person name="Aguade M."/>
            <person name="Akashi H."/>
            <person name="Anderson W.W."/>
            <person name="Aquadro C.F."/>
            <person name="Ardell D.H."/>
            <person name="Arguello R."/>
            <person name="Artieri C.G."/>
            <person name="Barbash D.A."/>
            <person name="Barker D."/>
            <person name="Barsanti P."/>
            <person name="Batterham P."/>
            <person name="Batzoglou S."/>
            <person name="Begun D."/>
            <person name="Bhutkar A."/>
            <person name="Blanco E."/>
            <person name="Bosak S.A."/>
            <person name="Bradley R.K."/>
            <person name="Brand A.D."/>
            <person name="Brent M.R."/>
            <person name="Brooks A.N."/>
            <person name="Brown R.H."/>
            <person name="Butlin R.K."/>
            <person name="Caggese C."/>
            <person name="Calvi B.R."/>
            <person name="Bernardo de Carvalho A."/>
            <person name="Caspi A."/>
            <person name="Castrezana S."/>
            <person name="Celniker S.E."/>
            <person name="Chang J.L."/>
            <person name="Chapple C."/>
            <person name="Chatterji S."/>
            <person name="Chinwalla A."/>
            <person name="Civetta A."/>
            <person name="Clifton S.W."/>
            <person name="Comeron J.M."/>
            <person name="Costello J.C."/>
            <person name="Coyne J.A."/>
            <person name="Daub J."/>
            <person name="David R.G."/>
            <person name="Delcher A.L."/>
            <person name="Delehaunty K."/>
            <person name="Do C.B."/>
            <person name="Ebling H."/>
            <person name="Edwards K."/>
            <person name="Eickbush T."/>
            <person name="Evans J.D."/>
            <person name="Filipski A."/>
            <person name="Findeiss S."/>
            <person name="Freyhult E."/>
            <person name="Fulton L."/>
            <person name="Fulton R."/>
            <person name="Garcia A.C."/>
            <person name="Gardiner A."/>
            <person name="Garfield D.A."/>
            <person name="Garvin B.E."/>
            <person name="Gibson G."/>
            <person name="Gilbert D."/>
            <person name="Gnerre S."/>
            <person name="Godfrey J."/>
            <person name="Good R."/>
            <person name="Gotea V."/>
            <person name="Gravely B."/>
            <person name="Greenberg A.J."/>
            <person name="Griffiths-Jones S."/>
            <person name="Gross S."/>
            <person name="Guigo R."/>
            <person name="Gustafson E.A."/>
            <person name="Haerty W."/>
            <person name="Hahn M.W."/>
            <person name="Halligan D.L."/>
            <person name="Halpern A.L."/>
            <person name="Halter G.M."/>
            <person name="Han M.V."/>
            <person name="Heger A."/>
            <person name="Hillier L."/>
            <person name="Hinrichs A.S."/>
            <person name="Holmes I."/>
            <person name="Hoskins R.A."/>
            <person name="Hubisz M.J."/>
            <person name="Hultmark D."/>
            <person name="Huntley M.A."/>
            <person name="Jaffe D.B."/>
            <person name="Jagadeeshan S."/>
            <person name="Jeck W.R."/>
            <person name="Johnson J."/>
            <person name="Jones C.D."/>
            <person name="Jordan W.C."/>
            <person name="Karpen G.H."/>
            <person name="Kataoka E."/>
            <person name="Keightley P.D."/>
            <person name="Kheradpour P."/>
            <person name="Kirkness E.F."/>
            <person name="Koerich L.B."/>
            <person name="Kristiansen K."/>
            <person name="Kudrna D."/>
            <person name="Kulathinal R.J."/>
            <person name="Kumar S."/>
            <person name="Kwok R."/>
            <person name="Lander E."/>
            <person name="Langley C.H."/>
            <person name="Lapoint R."/>
            <person name="Lazzaro B.P."/>
            <person name="Lee S.J."/>
            <person name="Levesque L."/>
            <person name="Li R."/>
            <person name="Lin C.F."/>
            <person name="Lin M.F."/>
            <person name="Lindblad-Toh K."/>
            <person name="Llopart A."/>
            <person name="Long M."/>
            <person name="Low L."/>
            <person name="Lozovsky E."/>
            <person name="Lu J."/>
            <person name="Luo M."/>
            <person name="Machado C.A."/>
            <person name="Makalowski W."/>
            <person name="Marzo M."/>
            <person name="Matsuda M."/>
            <person name="Matzkin L."/>
            <person name="McAllister B."/>
            <person name="McBride C.S."/>
            <person name="McKernan B."/>
            <person name="McKernan K."/>
            <person name="Mendez-Lago M."/>
            <person name="Minx P."/>
            <person name="Mollenhauer M.U."/>
            <person name="Montooth K."/>
            <person name="Mount S.M."/>
            <person name="Mu X."/>
            <person name="Myers E."/>
            <person name="Negre B."/>
            <person name="Newfeld S."/>
            <person name="Nielsen R."/>
            <person name="Noor M.A."/>
            <person name="O'Grady P."/>
            <person name="Pachter L."/>
            <person name="Papaceit M."/>
            <person name="Parisi M.J."/>
            <person name="Parisi M."/>
            <person name="Parts L."/>
            <person name="Pedersen J.S."/>
            <person name="Pesole G."/>
            <person name="Phillippy A.M."/>
            <person name="Ponting C.P."/>
            <person name="Pop M."/>
            <person name="Porcelli D."/>
            <person name="Powell J.R."/>
            <person name="Prohaska S."/>
            <person name="Pruitt K."/>
            <person name="Puig M."/>
            <person name="Quesneville H."/>
            <person name="Ram K.R."/>
            <person name="Rand D."/>
            <person name="Rasmussen M.D."/>
            <person name="Reed L.K."/>
            <person name="Reenan R."/>
            <person name="Reily A."/>
            <person name="Remington K.A."/>
            <person name="Rieger T.T."/>
            <person name="Ritchie M.G."/>
            <person name="Robin C."/>
            <person name="Rogers Y.H."/>
            <person name="Rohde C."/>
            <person name="Rozas J."/>
            <person name="Rubenfield M.J."/>
            <person name="Ruiz A."/>
            <person name="Russo S."/>
            <person name="Salzberg S.L."/>
            <person name="Sanchez-Gracia A."/>
            <person name="Saranga D.J."/>
            <person name="Sato H."/>
            <person name="Schaeffer S.W."/>
            <person name="Schatz M.C."/>
            <person name="Schlenke T."/>
            <person name="Schwartz R."/>
            <person name="Segarra C."/>
            <person name="Singh R.S."/>
            <person name="Sirot L."/>
            <person name="Sirota M."/>
            <person name="Sisneros N.B."/>
            <person name="Smith C.D."/>
            <person name="Smith T.F."/>
            <person name="Spieth J."/>
            <person name="Stage D.E."/>
            <person name="Stark A."/>
            <person name="Stephan W."/>
            <person name="Strausberg R.L."/>
            <person name="Strempel S."/>
            <person name="Sturgill D."/>
            <person name="Sutton G."/>
            <person name="Sutton G.G."/>
            <person name="Tao W."/>
            <person name="Teichmann S."/>
            <person name="Tobari Y.N."/>
            <person name="Tomimura Y."/>
            <person name="Tsolas J.M."/>
            <person name="Valente V.L."/>
            <person name="Venter E."/>
            <person name="Venter J.C."/>
            <person name="Vicario S."/>
            <person name="Vieira F.G."/>
            <person name="Vilella A.J."/>
            <person name="Villasante A."/>
            <person name="Walenz B."/>
            <person name="Wang J."/>
            <person name="Wasserman M."/>
            <person name="Watts T."/>
            <person name="Wilson D."/>
            <person name="Wilson R.K."/>
            <person name="Wing R.A."/>
            <person name="Wolfner M.F."/>
            <person name="Wong A."/>
            <person name="Wong G.K."/>
            <person name="Wu C.I."/>
            <person name="Wu G."/>
            <person name="Yamamoto D."/>
            <person name="Yang H.P."/>
            <person name="Yang S.P."/>
            <person name="Yorke J.A."/>
            <person name="Yoshida K."/>
            <person name="Zdobnov E."/>
            <person name="Zhang P."/>
            <person name="Zhang Y."/>
            <person name="Zimin A.V."/>
            <person name="Baldwin J."/>
            <person name="Abdouelleil A."/>
            <person name="Abdulkadir J."/>
            <person name="Abebe A."/>
            <person name="Abera B."/>
            <person name="Abreu J."/>
            <person name="Acer S.C."/>
            <person name="Aftuck L."/>
            <person name="Alexander A."/>
            <person name="An P."/>
            <person name="Anderson E."/>
            <person name="Anderson S."/>
            <person name="Arachi H."/>
            <person name="Azer M."/>
            <person name="Bachantsang P."/>
            <person name="Barry A."/>
            <person name="Bayul T."/>
            <person name="Berlin A."/>
            <person name="Bessette D."/>
            <person name="Bloom T."/>
            <person name="Blye J."/>
            <person name="Boguslavskiy L."/>
            <person name="Bonnet C."/>
            <person name="Boukhgalter B."/>
            <person name="Bourzgui I."/>
            <person name="Brown A."/>
            <person name="Cahill P."/>
            <person name="Channer S."/>
            <person name="Cheshatsang Y."/>
            <person name="Chuda L."/>
            <person name="Citroen M."/>
            <person name="Collymore A."/>
            <person name="Cooke P."/>
            <person name="Costello M."/>
            <person name="D'Aco K."/>
            <person name="Daza R."/>
            <person name="De Haan G."/>
            <person name="DeGray S."/>
            <person name="DeMaso C."/>
            <person name="Dhargay N."/>
            <person name="Dooley K."/>
            <person name="Dooley E."/>
            <person name="Doricent M."/>
            <person name="Dorje P."/>
            <person name="Dorjee K."/>
            <person name="Dupes A."/>
            <person name="Elong R."/>
            <person name="Falk J."/>
            <person name="Farina A."/>
            <person name="Faro S."/>
            <person name="Ferguson D."/>
            <person name="Fisher S."/>
            <person name="Foley C.D."/>
            <person name="Franke A."/>
            <person name="Friedrich D."/>
            <person name="Gadbois L."/>
            <person name="Gearin G."/>
            <person name="Gearin C.R."/>
            <person name="Giannoukos G."/>
            <person name="Goode T."/>
            <person name="Graham J."/>
            <person name="Grandbois E."/>
            <person name="Grewal S."/>
            <person name="Gyaltsen K."/>
            <person name="Hafez N."/>
            <person name="Hagos B."/>
            <person name="Hall J."/>
            <person name="Henson C."/>
            <person name="Hollinger A."/>
            <person name="Honan T."/>
            <person name="Huard M.D."/>
            <person name="Hughes L."/>
            <person name="Hurhula B."/>
            <person name="Husby M.E."/>
            <person name="Kamat A."/>
            <person name="Kanga B."/>
            <person name="Kashin S."/>
            <person name="Khazanovich D."/>
            <person name="Kisner P."/>
            <person name="Lance K."/>
            <person name="Lara M."/>
            <person name="Lee W."/>
            <person name="Lennon N."/>
            <person name="Letendre F."/>
            <person name="LeVine R."/>
            <person name="Lipovsky A."/>
            <person name="Liu X."/>
            <person name="Liu J."/>
            <person name="Liu S."/>
            <person name="Lokyitsang T."/>
            <person name="Lokyitsang Y."/>
            <person name="Lubonja R."/>
            <person name="Lui A."/>
            <person name="MacDonald P."/>
            <person name="Magnisalis V."/>
            <person name="Maru K."/>
            <person name="Matthews C."/>
            <person name="McCusker W."/>
            <person name="McDonough S."/>
            <person name="Mehta T."/>
            <person name="Meldrim J."/>
            <person name="Meneus L."/>
            <person name="Mihai O."/>
            <person name="Mihalev A."/>
            <person name="Mihova T."/>
            <person name="Mittelman R."/>
            <person name="Mlenga V."/>
            <person name="Montmayeur A."/>
            <person name="Mulrain L."/>
            <person name="Navidi A."/>
            <person name="Naylor J."/>
            <person name="Negash T."/>
            <person name="Nguyen T."/>
            <person name="Nguyen N."/>
            <person name="Nicol R."/>
            <person name="Norbu C."/>
            <person name="Norbu N."/>
            <person name="Novod N."/>
            <person name="O'Neill B."/>
            <person name="Osman S."/>
            <person name="Markiewicz E."/>
            <person name="Oyono O.L."/>
            <person name="Patti C."/>
            <person name="Phunkhang P."/>
            <person name="Pierre F."/>
            <person name="Priest M."/>
            <person name="Raghuraman S."/>
            <person name="Rege F."/>
            <person name="Reyes R."/>
            <person name="Rise C."/>
            <person name="Rogov P."/>
            <person name="Ross K."/>
            <person name="Ryan E."/>
            <person name="Settipalli S."/>
            <person name="Shea T."/>
            <person name="Sherpa N."/>
            <person name="Shi L."/>
            <person name="Shih D."/>
            <person name="Sparrow T."/>
            <person name="Spaulding J."/>
            <person name="Stalker J."/>
            <person name="Stange-Thomann N."/>
            <person name="Stavropoulos S."/>
            <person name="Stone C."/>
            <person name="Strader C."/>
            <person name="Tesfaye S."/>
            <person name="Thomson T."/>
            <person name="Thoulutsang Y."/>
            <person name="Thoulutsang D."/>
            <person name="Topham K."/>
            <person name="Topping I."/>
            <person name="Tsamla T."/>
            <person name="Vassiliev H."/>
            <person name="Vo A."/>
            <person name="Wangchuk T."/>
            <person name="Wangdi T."/>
            <person name="Weiand M."/>
            <person name="Wilkinson J."/>
            <person name="Wilson A."/>
            <person name="Yadav S."/>
            <person name="Young G."/>
            <person name="Yu Q."/>
            <person name="Zembek L."/>
            <person name="Zhong D."/>
            <person name="Zimmer A."/>
            <person name="Zwirko Z."/>
            <person name="Jaffe D.B."/>
            <person name="Alvarez P."/>
            <person name="Brockman W."/>
            <person name="Butler J."/>
            <person name="Chin C."/>
            <person name="Gnerre S."/>
            <person name="Grabherr M."/>
            <person name="Kleber M."/>
            <person name="Mauceli E."/>
            <person name="MacCallum I."/>
        </authorList>
    </citation>
    <scope>NUCLEOTIDE SEQUENCE [LARGE SCALE GENOMIC DNA]</scope>
    <source>
        <strain evidence="5">Tucson 15010-1051.87</strain>
    </source>
</reference>
<keyword evidence="5" id="KW-1185">Reference proteome</keyword>
<dbReference type="InterPro" id="IPR052763">
    <property type="entry name" value="DnaJ_C4"/>
</dbReference>
<dbReference type="PANTHER" id="PTHR44825">
    <property type="match status" value="1"/>
</dbReference>
<evidence type="ECO:0000256" key="2">
    <source>
        <dbReference type="SAM" id="Phobius"/>
    </source>
</evidence>
<feature type="compositionally biased region" description="Polar residues" evidence="1">
    <location>
        <begin position="16"/>
        <end position="29"/>
    </location>
</feature>
<dbReference type="OrthoDB" id="445556at2759"/>
<keyword evidence="2" id="KW-0812">Transmembrane</keyword>
<dbReference type="PROSITE" id="PS50076">
    <property type="entry name" value="DNAJ_2"/>
    <property type="match status" value="1"/>
</dbReference>
<dbReference type="STRING" id="7244.A0A0Q9WI06"/>
<dbReference type="PANTHER" id="PTHR44825:SF1">
    <property type="entry name" value="DNAJ HOMOLOG SUBFAMILY C MEMBER 4"/>
    <property type="match status" value="1"/>
</dbReference>
<feature type="transmembrane region" description="Helical" evidence="2">
    <location>
        <begin position="150"/>
        <end position="169"/>
    </location>
</feature>
<dbReference type="EMBL" id="CH940648">
    <property type="protein sequence ID" value="KRF80096.1"/>
    <property type="molecule type" value="Genomic_DNA"/>
</dbReference>
<keyword evidence="2" id="KW-0472">Membrane</keyword>
<protein>
    <submittedName>
        <fullName evidence="4">Uncharacterized protein, isoform B</fullName>
    </submittedName>
</protein>
<dbReference type="SMART" id="SM00271">
    <property type="entry name" value="DnaJ"/>
    <property type="match status" value="1"/>
</dbReference>
<dbReference type="AlphaFoldDB" id="A0A0Q9WI06"/>
<proteinExistence type="predicted"/>
<organism evidence="4 5">
    <name type="scientific">Drosophila virilis</name>
    <name type="common">Fruit fly</name>
    <dbReference type="NCBI Taxonomy" id="7244"/>
    <lineage>
        <taxon>Eukaryota</taxon>
        <taxon>Metazoa</taxon>
        <taxon>Ecdysozoa</taxon>
        <taxon>Arthropoda</taxon>
        <taxon>Hexapoda</taxon>
        <taxon>Insecta</taxon>
        <taxon>Pterygota</taxon>
        <taxon>Neoptera</taxon>
        <taxon>Endopterygota</taxon>
        <taxon>Diptera</taxon>
        <taxon>Brachycera</taxon>
        <taxon>Muscomorpha</taxon>
        <taxon>Ephydroidea</taxon>
        <taxon>Drosophilidae</taxon>
        <taxon>Drosophila</taxon>
    </lineage>
</organism>
<evidence type="ECO:0000313" key="5">
    <source>
        <dbReference type="Proteomes" id="UP000008792"/>
    </source>
</evidence>
<evidence type="ECO:0000256" key="1">
    <source>
        <dbReference type="SAM" id="MobiDB-lite"/>
    </source>
</evidence>
<feature type="region of interest" description="Disordered" evidence="1">
    <location>
        <begin position="1"/>
        <end position="29"/>
    </location>
</feature>
<dbReference type="CDD" id="cd06257">
    <property type="entry name" value="DnaJ"/>
    <property type="match status" value="1"/>
</dbReference>
<evidence type="ECO:0000313" key="4">
    <source>
        <dbReference type="EMBL" id="KRF80096.1"/>
    </source>
</evidence>
<name>A0A0Q9WI06_DROVI</name>
<keyword evidence="2" id="KW-1133">Transmembrane helix</keyword>
<feature type="domain" description="J" evidence="3">
    <location>
        <begin position="42"/>
        <end position="109"/>
    </location>
</feature>
<dbReference type="InterPro" id="IPR001623">
    <property type="entry name" value="DnaJ_domain"/>
</dbReference>
<dbReference type="PRINTS" id="PR00625">
    <property type="entry name" value="JDOMAIN"/>
</dbReference>
<accession>A0A0Q9WI06</accession>
<dbReference type="InterPro" id="IPR036869">
    <property type="entry name" value="J_dom_sf"/>
</dbReference>
<dbReference type="SUPFAM" id="SSF46565">
    <property type="entry name" value="Chaperone J-domain"/>
    <property type="match status" value="1"/>
</dbReference>
<feature type="compositionally biased region" description="Basic and acidic residues" evidence="1">
    <location>
        <begin position="1"/>
        <end position="13"/>
    </location>
</feature>
<dbReference type="FunCoup" id="A0A0Q9WI06">
    <property type="interactions" value="43"/>
</dbReference>